<dbReference type="InterPro" id="IPR058592">
    <property type="entry name" value="Gtf3_C"/>
</dbReference>
<protein>
    <recommendedName>
        <fullName evidence="6">Galactofuranosyltransferase</fullName>
    </recommendedName>
</protein>
<dbReference type="SUPFAM" id="SSF53756">
    <property type="entry name" value="UDP-Glycosyltransferase/glycogen phosphorylase"/>
    <property type="match status" value="1"/>
</dbReference>
<keyword evidence="5" id="KW-1185">Reference proteome</keyword>
<dbReference type="RefSeq" id="WP_157399510.1">
    <property type="nucleotide sequence ID" value="NZ_WSEL01000009.1"/>
</dbReference>
<comment type="caution">
    <text evidence="4">The sequence shown here is derived from an EMBL/GenBank/DDBJ whole genome shotgun (WGS) entry which is preliminary data.</text>
</comment>
<feature type="domain" description="Glucosyltransferase 3-like C-terminal" evidence="3">
    <location>
        <begin position="201"/>
        <end position="364"/>
    </location>
</feature>
<evidence type="ECO:0000313" key="5">
    <source>
        <dbReference type="Proteomes" id="UP000469385"/>
    </source>
</evidence>
<feature type="domain" description="Glucosyltransferase 3-like N-terminal" evidence="2">
    <location>
        <begin position="39"/>
        <end position="175"/>
    </location>
</feature>
<accession>A0A6N8IXZ4</accession>
<evidence type="ECO:0000259" key="3">
    <source>
        <dbReference type="Pfam" id="PF26337"/>
    </source>
</evidence>
<dbReference type="PIRSF" id="PIRSF007023">
    <property type="entry name" value="UDP-Galf_transf"/>
    <property type="match status" value="1"/>
</dbReference>
<evidence type="ECO:0000313" key="4">
    <source>
        <dbReference type="EMBL" id="MVQ31465.1"/>
    </source>
</evidence>
<keyword evidence="1" id="KW-0808">Transferase</keyword>
<dbReference type="Gene3D" id="3.40.50.2000">
    <property type="entry name" value="Glycogen Phosphorylase B"/>
    <property type="match status" value="2"/>
</dbReference>
<evidence type="ECO:0008006" key="6">
    <source>
        <dbReference type="Google" id="ProtNLM"/>
    </source>
</evidence>
<dbReference type="Pfam" id="PF26337">
    <property type="entry name" value="Gtf3_C"/>
    <property type="match status" value="1"/>
</dbReference>
<proteinExistence type="predicted"/>
<sequence>MGSPLSTPEQLAPGAVLDRSPLGAVRAAAASERKVLLTTPVPQQTTAWTKARRDVRHLLRSSGYQLLEVPAGGSAADWLRLHRGLRERLARNGHILIEYPFDQRKRLYGLLVLSRLLGVRLYGLIHDLDSLRFPNSPVEREIAILRLFDGLVSHNGTMSQWLRDNGVRRRMADLNLFDYLTDEPPATWREDDIARPLKVACAGNLSWGKARYVYDSRLAALRGVQLDLYGAFYESDRVPDTGLRFRGAFDPDRPVLHDRYHFGLVWDGTAVDQCAGSYGQYMRYNNPHKLSLYVALGLPVVVWREAAIADFVERCGIGVTVRDLRELGSIPDRVDAAAYRRMARNLVPLTEAVRRGDFLHDALVRLLR</sequence>
<evidence type="ECO:0000256" key="1">
    <source>
        <dbReference type="ARBA" id="ARBA00022679"/>
    </source>
</evidence>
<dbReference type="Pfam" id="PF26334">
    <property type="entry name" value="Gtf3_N"/>
    <property type="match status" value="1"/>
</dbReference>
<reference evidence="4 5" key="1">
    <citation type="submission" date="2019-12" db="EMBL/GenBank/DDBJ databases">
        <authorList>
            <person name="Huq M.A."/>
        </authorList>
    </citation>
    <scope>NUCLEOTIDE SEQUENCE [LARGE SCALE GENOMIC DNA]</scope>
    <source>
        <strain evidence="4 5">MAH-25</strain>
    </source>
</reference>
<evidence type="ECO:0000259" key="2">
    <source>
        <dbReference type="Pfam" id="PF26334"/>
    </source>
</evidence>
<organism evidence="4 5">
    <name type="scientific">Ramlibacter pinisoli</name>
    <dbReference type="NCBI Taxonomy" id="2682844"/>
    <lineage>
        <taxon>Bacteria</taxon>
        <taxon>Pseudomonadati</taxon>
        <taxon>Pseudomonadota</taxon>
        <taxon>Betaproteobacteria</taxon>
        <taxon>Burkholderiales</taxon>
        <taxon>Comamonadaceae</taxon>
        <taxon>Ramlibacter</taxon>
    </lineage>
</organism>
<name>A0A6N8IXZ4_9BURK</name>
<dbReference type="EMBL" id="WSEL01000009">
    <property type="protein sequence ID" value="MVQ31465.1"/>
    <property type="molecule type" value="Genomic_DNA"/>
</dbReference>
<dbReference type="Proteomes" id="UP000469385">
    <property type="component" value="Unassembled WGS sequence"/>
</dbReference>
<gene>
    <name evidence="4" type="ORF">GON04_18550</name>
</gene>
<dbReference type="AlphaFoldDB" id="A0A6N8IXZ4"/>
<dbReference type="InterPro" id="IPR058591">
    <property type="entry name" value="Gtf3_N"/>
</dbReference>